<name>A0A0U4X558_9PSED</name>
<gene>
    <name evidence="1" type="ORF">APT59_20990</name>
</gene>
<dbReference type="RefSeq" id="WP_059316614.1">
    <property type="nucleotide sequence ID" value="NZ_CP013987.1"/>
</dbReference>
<evidence type="ECO:0000313" key="1">
    <source>
        <dbReference type="EMBL" id="ALZ86564.1"/>
    </source>
</evidence>
<dbReference type="AlphaFoldDB" id="A0A0U4X558"/>
<dbReference type="EMBL" id="CP013987">
    <property type="protein sequence ID" value="ALZ86564.1"/>
    <property type="molecule type" value="Genomic_DNA"/>
</dbReference>
<reference evidence="1 2" key="1">
    <citation type="submission" date="2016-01" db="EMBL/GenBank/DDBJ databases">
        <title>Annotation of Pseudomonas oryzihabitans USDA-ARS-USMARC-56511.</title>
        <authorList>
            <person name="Harhay G.P."/>
            <person name="Harhay D.M."/>
            <person name="Smith T.P.L."/>
            <person name="Bono J.L."/>
            <person name="Heaton M.P."/>
            <person name="Clawson M.L."/>
            <person name="Chitko-Mckown C.G."/>
            <person name="Capik S.F."/>
            <person name="DeDonder K.D."/>
            <person name="Apley M.D."/>
            <person name="Lubbers B.V."/>
            <person name="White B.J."/>
            <person name="Larson R.L."/>
        </authorList>
    </citation>
    <scope>NUCLEOTIDE SEQUENCE [LARGE SCALE GENOMIC DNA]</scope>
    <source>
        <strain evidence="1 2">USDA-ARS-USMARC-56511</strain>
    </source>
</reference>
<dbReference type="Proteomes" id="UP000064137">
    <property type="component" value="Chromosome"/>
</dbReference>
<protein>
    <submittedName>
        <fullName evidence="1">Uncharacterized protein</fullName>
    </submittedName>
</protein>
<evidence type="ECO:0000313" key="2">
    <source>
        <dbReference type="Proteomes" id="UP000064137"/>
    </source>
</evidence>
<sequence>MNTFVKSTLDGALGFVLSTGLVQAGECFTDHTEPAMLGDGSRAFATQQARNKWEDWIWRGPLFVCSSRGTVDCTYAWGETKTSSYGWSVGVKINPDKLPFVGKYLTILGVDGSYKQDRSMSTSFTWSVRVQPGYRVQPIQVIERRWKSGQFRGAWVQNGSCSVGVGQPAGRHWYEWDSKRVIGNWSGNLEVSRYATYHVYR</sequence>
<accession>A0A0U4X558</accession>
<organism evidence="1 2">
    <name type="scientific">Pseudomonas oryzihabitans</name>
    <dbReference type="NCBI Taxonomy" id="47885"/>
    <lineage>
        <taxon>Bacteria</taxon>
        <taxon>Pseudomonadati</taxon>
        <taxon>Pseudomonadota</taxon>
        <taxon>Gammaproteobacteria</taxon>
        <taxon>Pseudomonadales</taxon>
        <taxon>Pseudomonadaceae</taxon>
        <taxon>Pseudomonas</taxon>
    </lineage>
</organism>
<dbReference type="KEGG" id="por:APT59_20990"/>
<proteinExistence type="predicted"/>
<dbReference type="OrthoDB" id="6681673at2"/>